<reference evidence="1 2" key="1">
    <citation type="journal article" date="2016" name="Nat. Commun.">
        <title>Extremotolerant tardigrade genome and improved radiotolerance of human cultured cells by tardigrade-unique protein.</title>
        <authorList>
            <person name="Hashimoto T."/>
            <person name="Horikawa D.D."/>
            <person name="Saito Y."/>
            <person name="Kuwahara H."/>
            <person name="Kozuka-Hata H."/>
            <person name="Shin-I T."/>
            <person name="Minakuchi Y."/>
            <person name="Ohishi K."/>
            <person name="Motoyama A."/>
            <person name="Aizu T."/>
            <person name="Enomoto A."/>
            <person name="Kondo K."/>
            <person name="Tanaka S."/>
            <person name="Hara Y."/>
            <person name="Koshikawa S."/>
            <person name="Sagara H."/>
            <person name="Miura T."/>
            <person name="Yokobori S."/>
            <person name="Miyagawa K."/>
            <person name="Suzuki Y."/>
            <person name="Kubo T."/>
            <person name="Oyama M."/>
            <person name="Kohara Y."/>
            <person name="Fujiyama A."/>
            <person name="Arakawa K."/>
            <person name="Katayama T."/>
            <person name="Toyoda A."/>
            <person name="Kunieda T."/>
        </authorList>
    </citation>
    <scope>NUCLEOTIDE SEQUENCE [LARGE SCALE GENOMIC DNA]</scope>
    <source>
        <strain evidence="1 2">YOKOZUNA-1</strain>
    </source>
</reference>
<organism evidence="1 2">
    <name type="scientific">Ramazzottius varieornatus</name>
    <name type="common">Water bear</name>
    <name type="synonym">Tardigrade</name>
    <dbReference type="NCBI Taxonomy" id="947166"/>
    <lineage>
        <taxon>Eukaryota</taxon>
        <taxon>Metazoa</taxon>
        <taxon>Ecdysozoa</taxon>
        <taxon>Tardigrada</taxon>
        <taxon>Eutardigrada</taxon>
        <taxon>Parachela</taxon>
        <taxon>Hypsibioidea</taxon>
        <taxon>Ramazzottiidae</taxon>
        <taxon>Ramazzottius</taxon>
    </lineage>
</organism>
<dbReference type="EMBL" id="BDGG01000002">
    <property type="protein sequence ID" value="GAU94555.1"/>
    <property type="molecule type" value="Genomic_DNA"/>
</dbReference>
<name>A0A1D1V1L8_RAMVA</name>
<sequence>MLCCDFLSHPATILLCARSNQLSRRFWLLAYLLAIVHPNRCGSPASCRRPSHEQPLNQRIRHYSLSGTPCSSDSRRRFALLITWLSSLRPFGHTPR</sequence>
<keyword evidence="2" id="KW-1185">Reference proteome</keyword>
<dbReference type="Proteomes" id="UP000186922">
    <property type="component" value="Unassembled WGS sequence"/>
</dbReference>
<dbReference type="AlphaFoldDB" id="A0A1D1V1L8"/>
<proteinExistence type="predicted"/>
<gene>
    <name evidence="1" type="primary">RvY_06309</name>
    <name evidence="1" type="synonym">RvY_06309.6</name>
    <name evidence="1" type="ORF">RvY_06309-6</name>
</gene>
<evidence type="ECO:0000313" key="1">
    <source>
        <dbReference type="EMBL" id="GAU94555.1"/>
    </source>
</evidence>
<evidence type="ECO:0000313" key="2">
    <source>
        <dbReference type="Proteomes" id="UP000186922"/>
    </source>
</evidence>
<protein>
    <submittedName>
        <fullName evidence="1">Uncharacterized protein</fullName>
    </submittedName>
</protein>
<comment type="caution">
    <text evidence="1">The sequence shown here is derived from an EMBL/GenBank/DDBJ whole genome shotgun (WGS) entry which is preliminary data.</text>
</comment>
<accession>A0A1D1V1L8</accession>